<evidence type="ECO:0000313" key="3">
    <source>
        <dbReference type="Proteomes" id="UP001177140"/>
    </source>
</evidence>
<reference evidence="2" key="1">
    <citation type="submission" date="2022-03" db="EMBL/GenBank/DDBJ databases">
        <title>A functionally conserved STORR gene fusion in Papaver species that diverged 16.8 million years ago.</title>
        <authorList>
            <person name="Catania T."/>
        </authorList>
    </citation>
    <scope>NUCLEOTIDE SEQUENCE</scope>
    <source>
        <strain evidence="2">S-191538</strain>
    </source>
</reference>
<dbReference type="Proteomes" id="UP001177140">
    <property type="component" value="Unassembled WGS sequence"/>
</dbReference>
<protein>
    <submittedName>
        <fullName evidence="2">Uncharacterized protein</fullName>
    </submittedName>
</protein>
<evidence type="ECO:0000256" key="1">
    <source>
        <dbReference type="ARBA" id="ARBA00022679"/>
    </source>
</evidence>
<dbReference type="InterPro" id="IPR051283">
    <property type="entry name" value="Sec_Metabolite_Acyltrans"/>
</dbReference>
<gene>
    <name evidence="2" type="ORF">MKW94_025500</name>
</gene>
<sequence length="105" mass="11296">MPLQKIKSSTESWIKKPFILGSGDISGFANKNLVARGSHRFNMYGNDFGWGHPVAVKTGRNGKSGGITTVSPGPVAGSIDIEIVLPIEVLEAMERDAEFMKAFST</sequence>
<proteinExistence type="predicted"/>
<keyword evidence="3" id="KW-1185">Reference proteome</keyword>
<dbReference type="PANTHER" id="PTHR31896">
    <property type="entry name" value="FAMILY REGULATORY PROTEIN, PUTATIVE (AFU_ORTHOLOGUE AFUA_3G14730)-RELATED"/>
    <property type="match status" value="1"/>
</dbReference>
<keyword evidence="1" id="KW-0808">Transferase</keyword>
<comment type="caution">
    <text evidence="2">The sequence shown here is derived from an EMBL/GenBank/DDBJ whole genome shotgun (WGS) entry which is preliminary data.</text>
</comment>
<organism evidence="2 3">
    <name type="scientific">Papaver nudicaule</name>
    <name type="common">Iceland poppy</name>
    <dbReference type="NCBI Taxonomy" id="74823"/>
    <lineage>
        <taxon>Eukaryota</taxon>
        <taxon>Viridiplantae</taxon>
        <taxon>Streptophyta</taxon>
        <taxon>Embryophyta</taxon>
        <taxon>Tracheophyta</taxon>
        <taxon>Spermatophyta</taxon>
        <taxon>Magnoliopsida</taxon>
        <taxon>Ranunculales</taxon>
        <taxon>Papaveraceae</taxon>
        <taxon>Papaveroideae</taxon>
        <taxon>Papaver</taxon>
    </lineage>
</organism>
<dbReference type="EMBL" id="JAJJMA010199313">
    <property type="protein sequence ID" value="MCL7039255.1"/>
    <property type="molecule type" value="Genomic_DNA"/>
</dbReference>
<dbReference type="GO" id="GO:0016740">
    <property type="term" value="F:transferase activity"/>
    <property type="evidence" value="ECO:0007669"/>
    <property type="project" value="UniProtKB-KW"/>
</dbReference>
<dbReference type="PANTHER" id="PTHR31896:SF43">
    <property type="entry name" value="PROTEIN ENHANCED PSEUDOMONAS SUSCEPTIBILITY 1"/>
    <property type="match status" value="1"/>
</dbReference>
<evidence type="ECO:0000313" key="2">
    <source>
        <dbReference type="EMBL" id="MCL7039255.1"/>
    </source>
</evidence>
<dbReference type="Pfam" id="PF02458">
    <property type="entry name" value="Transferase"/>
    <property type="match status" value="1"/>
</dbReference>
<name>A0AA42ARL5_PAPNU</name>
<dbReference type="InterPro" id="IPR023213">
    <property type="entry name" value="CAT-like_dom_sf"/>
</dbReference>
<dbReference type="Gene3D" id="3.30.559.10">
    <property type="entry name" value="Chloramphenicol acetyltransferase-like domain"/>
    <property type="match status" value="1"/>
</dbReference>
<accession>A0AA42ARL5</accession>
<dbReference type="AlphaFoldDB" id="A0AA42ARL5"/>